<dbReference type="STRING" id="796620.VIBC2010_06509"/>
<evidence type="ECO:0008006" key="3">
    <source>
        <dbReference type="Google" id="ProtNLM"/>
    </source>
</evidence>
<evidence type="ECO:0000313" key="1">
    <source>
        <dbReference type="EMBL" id="EFP98022.1"/>
    </source>
</evidence>
<name>E3BFZ8_9VIBR</name>
<dbReference type="RefSeq" id="WP_009599850.1">
    <property type="nucleotide sequence ID" value="NZ_AEIU01000026.1"/>
</dbReference>
<dbReference type="Gene3D" id="3.40.630.30">
    <property type="match status" value="1"/>
</dbReference>
<dbReference type="AlphaFoldDB" id="E3BFZ8"/>
<reference evidence="1 2" key="1">
    <citation type="journal article" date="2012" name="Int. J. Syst. Evol. Microbiol.">
        <title>Vibrio caribbeanicus sp. nov., isolated from the marine sponge Scleritoderma cyanea.</title>
        <authorList>
            <person name="Hoffmann M."/>
            <person name="Monday S.R."/>
            <person name="Allard M.W."/>
            <person name="Strain E.A."/>
            <person name="Whittaker P."/>
            <person name="Naum M."/>
            <person name="McCarthy P.J."/>
            <person name="Lopez J.V."/>
            <person name="Fischer M."/>
            <person name="Brown E.W."/>
        </authorList>
    </citation>
    <scope>NUCLEOTIDE SEQUENCE [LARGE SCALE GENOMIC DNA]</scope>
    <source>
        <strain evidence="1 2">ATCC BAA-2122</strain>
    </source>
</reference>
<accession>E3BFZ8</accession>
<proteinExistence type="predicted"/>
<comment type="caution">
    <text evidence="1">The sequence shown here is derived from an EMBL/GenBank/DDBJ whole genome shotgun (WGS) entry which is preliminary data.</text>
</comment>
<dbReference type="SUPFAM" id="SSF55729">
    <property type="entry name" value="Acyl-CoA N-acyltransferases (Nat)"/>
    <property type="match status" value="1"/>
</dbReference>
<dbReference type="Proteomes" id="UP000002943">
    <property type="component" value="Unassembled WGS sequence"/>
</dbReference>
<sequence>MLLPLYIEDKCFDFLTEKDINKASEILGKSFANAEPMCTELKLPADDLTGLAKIFIEQSIKDGLNLGCFNQDGEIIGALITRDMSTEIDFSDVSETLTPIFALLEQLVESSSFWSKSDTANLALTQQGIGAELFMGGVCEIARNQGIVGQLTDILEALLIERKYTYCIAEATSPITQHLLEKRQWEKSNHILYPDFKFTNESVFSNIRIENTINKDIKPKTDFINGATFYTKTFKSITDL</sequence>
<dbReference type="EMBL" id="AEIU01000026">
    <property type="protein sequence ID" value="EFP98022.1"/>
    <property type="molecule type" value="Genomic_DNA"/>
</dbReference>
<protein>
    <recommendedName>
        <fullName evidence="3">N-acetyltransferase domain-containing protein</fullName>
    </recommendedName>
</protein>
<gene>
    <name evidence="1" type="ORF">VIBC2010_06509</name>
</gene>
<dbReference type="InterPro" id="IPR016181">
    <property type="entry name" value="Acyl_CoA_acyltransferase"/>
</dbReference>
<keyword evidence="2" id="KW-1185">Reference proteome</keyword>
<evidence type="ECO:0000313" key="2">
    <source>
        <dbReference type="Proteomes" id="UP000002943"/>
    </source>
</evidence>
<organism evidence="1 2">
    <name type="scientific">Vibrio caribbeanicus ATCC BAA-2122</name>
    <dbReference type="NCBI Taxonomy" id="796620"/>
    <lineage>
        <taxon>Bacteria</taxon>
        <taxon>Pseudomonadati</taxon>
        <taxon>Pseudomonadota</taxon>
        <taxon>Gammaproteobacteria</taxon>
        <taxon>Vibrionales</taxon>
        <taxon>Vibrionaceae</taxon>
        <taxon>Vibrio</taxon>
    </lineage>
</organism>